<feature type="domain" description="Zn(2)-C6 fungal-type" evidence="4">
    <location>
        <begin position="26"/>
        <end position="56"/>
    </location>
</feature>
<reference evidence="5" key="1">
    <citation type="journal article" date="2021" name="Nat. Commun.">
        <title>Genetic determinants of endophytism in the Arabidopsis root mycobiome.</title>
        <authorList>
            <person name="Mesny F."/>
            <person name="Miyauchi S."/>
            <person name="Thiergart T."/>
            <person name="Pickel B."/>
            <person name="Atanasova L."/>
            <person name="Karlsson M."/>
            <person name="Huettel B."/>
            <person name="Barry K.W."/>
            <person name="Haridas S."/>
            <person name="Chen C."/>
            <person name="Bauer D."/>
            <person name="Andreopoulos W."/>
            <person name="Pangilinan J."/>
            <person name="LaButti K."/>
            <person name="Riley R."/>
            <person name="Lipzen A."/>
            <person name="Clum A."/>
            <person name="Drula E."/>
            <person name="Henrissat B."/>
            <person name="Kohler A."/>
            <person name="Grigoriev I.V."/>
            <person name="Martin F.M."/>
            <person name="Hacquard S."/>
        </authorList>
    </citation>
    <scope>NUCLEOTIDE SEQUENCE</scope>
    <source>
        <strain evidence="5">MPI-SDFR-AT-0117</strain>
    </source>
</reference>
<dbReference type="Proteomes" id="UP000770015">
    <property type="component" value="Unassembled WGS sequence"/>
</dbReference>
<comment type="subcellular location">
    <subcellularLocation>
        <location evidence="1">Nucleus</location>
    </subcellularLocation>
</comment>
<gene>
    <name evidence="5" type="ORF">F5X68DRAFT_137262</name>
</gene>
<dbReference type="PROSITE" id="PS00463">
    <property type="entry name" value="ZN2_CY6_FUNGAL_1"/>
    <property type="match status" value="1"/>
</dbReference>
<protein>
    <submittedName>
        <fullName evidence="5">Zn(II)2Cys6 transcription factor</fullName>
    </submittedName>
</protein>
<evidence type="ECO:0000259" key="4">
    <source>
        <dbReference type="PROSITE" id="PS50048"/>
    </source>
</evidence>
<keyword evidence="6" id="KW-1185">Reference proteome</keyword>
<dbReference type="GO" id="GO:0000981">
    <property type="term" value="F:DNA-binding transcription factor activity, RNA polymerase II-specific"/>
    <property type="evidence" value="ECO:0007669"/>
    <property type="project" value="InterPro"/>
</dbReference>
<evidence type="ECO:0000256" key="3">
    <source>
        <dbReference type="SAM" id="MobiDB-lite"/>
    </source>
</evidence>
<comment type="caution">
    <text evidence="5">The sequence shown here is derived from an EMBL/GenBank/DDBJ whole genome shotgun (WGS) entry which is preliminary data.</text>
</comment>
<dbReference type="PANTHER" id="PTHR37534:SF4">
    <property type="entry name" value="ZN(II)2CYS6 TRANSCRIPTION FACTOR (EUROFUNG)"/>
    <property type="match status" value="1"/>
</dbReference>
<dbReference type="InterPro" id="IPR001138">
    <property type="entry name" value="Zn2Cys6_DnaBD"/>
</dbReference>
<feature type="region of interest" description="Disordered" evidence="3">
    <location>
        <begin position="116"/>
        <end position="160"/>
    </location>
</feature>
<evidence type="ECO:0000256" key="2">
    <source>
        <dbReference type="ARBA" id="ARBA00023242"/>
    </source>
</evidence>
<dbReference type="GO" id="GO:0000976">
    <property type="term" value="F:transcription cis-regulatory region binding"/>
    <property type="evidence" value="ECO:0007669"/>
    <property type="project" value="TreeGrafter"/>
</dbReference>
<dbReference type="SMART" id="SM00066">
    <property type="entry name" value="GAL4"/>
    <property type="match status" value="1"/>
</dbReference>
<dbReference type="GO" id="GO:0045944">
    <property type="term" value="P:positive regulation of transcription by RNA polymerase II"/>
    <property type="evidence" value="ECO:0007669"/>
    <property type="project" value="TreeGrafter"/>
</dbReference>
<dbReference type="Pfam" id="PF00172">
    <property type="entry name" value="Zn_clus"/>
    <property type="match status" value="1"/>
</dbReference>
<dbReference type="GO" id="GO:0005634">
    <property type="term" value="C:nucleus"/>
    <property type="evidence" value="ECO:0007669"/>
    <property type="project" value="UniProtKB-SubCell"/>
</dbReference>
<feature type="region of interest" description="Disordered" evidence="3">
    <location>
        <begin position="1"/>
        <end position="23"/>
    </location>
</feature>
<dbReference type="EMBL" id="JAGSXJ010000017">
    <property type="protein sequence ID" value="KAH6683525.1"/>
    <property type="molecule type" value="Genomic_DNA"/>
</dbReference>
<dbReference type="SUPFAM" id="SSF57701">
    <property type="entry name" value="Zn2/Cys6 DNA-binding domain"/>
    <property type="match status" value="1"/>
</dbReference>
<sequence length="542" mass="60029">MSALVDSGTFNQPVTRRPRKTRTRSGCLPCRRRRKKCDGRRPICSLCETRAETCVWGLKVSFHPSRSLELSVDDIALLDAVEKERRRTIVRYSSTMLTVALQVVDETSSIARLFESSAADDSSEESEEDHNGSFADSLSIPRSMGGYDDTDSSPSNITTTQTPLVADHSLTPQPPWSFESTTAAPRLDGIRSMPRLVRHSPLPTLDAGHDDDPFSLDLSASRGTFPVHDPALPVSQEDVVSLLSAFIWETATWCETTDSTQQFSTASIHTMLQSKPFVAAAMSLASRQLDNVRCFPQQRTLELYQYSIGLLLRQDPNEPDPSVLAACTLLCVYEMMGSSVLEWRRHLKGCAGLLRMHRWNGNNEGIVKSCFWAFARIDVWAAFSLDQTTLIPTASWIDNDSVELVAASGDLDDYCNLTTLMFARTINLLNETNSDPNPHDGSIYFPDKVRASWADLQLWRRCRLQEAHPILDAEASGSNPFPTIVFTSSSSVCGNTFYHSACLLLLQTGLVAKTCPLDAPEVMEPVWHAKELGGISQSNPSQ</sequence>
<organism evidence="5 6">
    <name type="scientific">Plectosphaerella plurivora</name>
    <dbReference type="NCBI Taxonomy" id="936078"/>
    <lineage>
        <taxon>Eukaryota</taxon>
        <taxon>Fungi</taxon>
        <taxon>Dikarya</taxon>
        <taxon>Ascomycota</taxon>
        <taxon>Pezizomycotina</taxon>
        <taxon>Sordariomycetes</taxon>
        <taxon>Hypocreomycetidae</taxon>
        <taxon>Glomerellales</taxon>
        <taxon>Plectosphaerellaceae</taxon>
        <taxon>Plectosphaerella</taxon>
    </lineage>
</organism>
<dbReference type="CDD" id="cd00067">
    <property type="entry name" value="GAL4"/>
    <property type="match status" value="1"/>
</dbReference>
<keyword evidence="2" id="KW-0539">Nucleus</keyword>
<dbReference type="OrthoDB" id="4937900at2759"/>
<dbReference type="Pfam" id="PF11951">
    <property type="entry name" value="Fungal_trans_2"/>
    <property type="match status" value="1"/>
</dbReference>
<evidence type="ECO:0000313" key="6">
    <source>
        <dbReference type="Proteomes" id="UP000770015"/>
    </source>
</evidence>
<dbReference type="PANTHER" id="PTHR37534">
    <property type="entry name" value="TRANSCRIPTIONAL ACTIVATOR PROTEIN UGA3"/>
    <property type="match status" value="1"/>
</dbReference>
<dbReference type="InterPro" id="IPR021858">
    <property type="entry name" value="Fun_TF"/>
</dbReference>
<name>A0A9P9A9W0_9PEZI</name>
<evidence type="ECO:0000313" key="5">
    <source>
        <dbReference type="EMBL" id="KAH6683525.1"/>
    </source>
</evidence>
<dbReference type="AlphaFoldDB" id="A0A9P9A9W0"/>
<proteinExistence type="predicted"/>
<dbReference type="PROSITE" id="PS50048">
    <property type="entry name" value="ZN2_CY6_FUNGAL_2"/>
    <property type="match status" value="1"/>
</dbReference>
<dbReference type="InterPro" id="IPR036864">
    <property type="entry name" value="Zn2-C6_fun-type_DNA-bd_sf"/>
</dbReference>
<evidence type="ECO:0000256" key="1">
    <source>
        <dbReference type="ARBA" id="ARBA00004123"/>
    </source>
</evidence>
<dbReference type="Gene3D" id="4.10.240.10">
    <property type="entry name" value="Zn(2)-C6 fungal-type DNA-binding domain"/>
    <property type="match status" value="1"/>
</dbReference>
<accession>A0A9P9A9W0</accession>
<dbReference type="GO" id="GO:0008270">
    <property type="term" value="F:zinc ion binding"/>
    <property type="evidence" value="ECO:0007669"/>
    <property type="project" value="InterPro"/>
</dbReference>